<sequence>MLKRACLSFISTPCSLLHSRLQTAWSRTELTPSPSTLLESPGHNSPGRALLLGPEEVCLCGWSTAGKHQGRVNCKSKTRGGERWRFDFIKGHPKPSFSQWEGLIIWGVSTTSCCCRDREESLQIRTSQETPAETYKEET</sequence>
<gene>
    <name evidence="1" type="ORF">J4Q44_G00182360</name>
</gene>
<protein>
    <submittedName>
        <fullName evidence="1">Uncharacterized protein</fullName>
    </submittedName>
</protein>
<proteinExistence type="predicted"/>
<comment type="caution">
    <text evidence="1">The sequence shown here is derived from an EMBL/GenBank/DDBJ whole genome shotgun (WGS) entry which is preliminary data.</text>
</comment>
<reference evidence="1 2" key="1">
    <citation type="submission" date="2021-04" db="EMBL/GenBank/DDBJ databases">
        <authorList>
            <person name="De Guttry C."/>
            <person name="Zahm M."/>
            <person name="Klopp C."/>
            <person name="Cabau C."/>
            <person name="Louis A."/>
            <person name="Berthelot C."/>
            <person name="Parey E."/>
            <person name="Roest Crollius H."/>
            <person name="Montfort J."/>
            <person name="Robinson-Rechavi M."/>
            <person name="Bucao C."/>
            <person name="Bouchez O."/>
            <person name="Gislard M."/>
            <person name="Lluch J."/>
            <person name="Milhes M."/>
            <person name="Lampietro C."/>
            <person name="Lopez Roques C."/>
            <person name="Donnadieu C."/>
            <person name="Braasch I."/>
            <person name="Desvignes T."/>
            <person name="Postlethwait J."/>
            <person name="Bobe J."/>
            <person name="Wedekind C."/>
            <person name="Guiguen Y."/>
        </authorList>
    </citation>
    <scope>NUCLEOTIDE SEQUENCE [LARGE SCALE GENOMIC DNA]</scope>
    <source>
        <strain evidence="1">Cs_M1</strain>
        <tissue evidence="1">Blood</tissue>
    </source>
</reference>
<evidence type="ECO:0000313" key="1">
    <source>
        <dbReference type="EMBL" id="KAK6312572.1"/>
    </source>
</evidence>
<name>A0AAN8LHQ6_9TELE</name>
<dbReference type="AlphaFoldDB" id="A0AAN8LHQ6"/>
<evidence type="ECO:0000313" key="2">
    <source>
        <dbReference type="Proteomes" id="UP001356427"/>
    </source>
</evidence>
<keyword evidence="2" id="KW-1185">Reference proteome</keyword>
<organism evidence="1 2">
    <name type="scientific">Coregonus suidteri</name>
    <dbReference type="NCBI Taxonomy" id="861788"/>
    <lineage>
        <taxon>Eukaryota</taxon>
        <taxon>Metazoa</taxon>
        <taxon>Chordata</taxon>
        <taxon>Craniata</taxon>
        <taxon>Vertebrata</taxon>
        <taxon>Euteleostomi</taxon>
        <taxon>Actinopterygii</taxon>
        <taxon>Neopterygii</taxon>
        <taxon>Teleostei</taxon>
        <taxon>Protacanthopterygii</taxon>
        <taxon>Salmoniformes</taxon>
        <taxon>Salmonidae</taxon>
        <taxon>Coregoninae</taxon>
        <taxon>Coregonus</taxon>
    </lineage>
</organism>
<accession>A0AAN8LHQ6</accession>
<dbReference type="Proteomes" id="UP001356427">
    <property type="component" value="Unassembled WGS sequence"/>
</dbReference>
<dbReference type="EMBL" id="JAGTTL010000015">
    <property type="protein sequence ID" value="KAK6312572.1"/>
    <property type="molecule type" value="Genomic_DNA"/>
</dbReference>